<accession>A0A833VIK5</accession>
<feature type="binding site" evidence="4">
    <location>
        <position position="156"/>
    </location>
    <ligand>
        <name>substrate</name>
    </ligand>
</feature>
<evidence type="ECO:0000256" key="4">
    <source>
        <dbReference type="PIRSR" id="PIRSR000097-2"/>
    </source>
</evidence>
<evidence type="ECO:0000256" key="3">
    <source>
        <dbReference type="PIRSR" id="PIRSR000097-1"/>
    </source>
</evidence>
<dbReference type="PIRSF" id="PIRSF000097">
    <property type="entry name" value="AKR"/>
    <property type="match status" value="1"/>
</dbReference>
<organism evidence="7 8">
    <name type="scientific">Carex littledalei</name>
    <dbReference type="NCBI Taxonomy" id="544730"/>
    <lineage>
        <taxon>Eukaryota</taxon>
        <taxon>Viridiplantae</taxon>
        <taxon>Streptophyta</taxon>
        <taxon>Embryophyta</taxon>
        <taxon>Tracheophyta</taxon>
        <taxon>Spermatophyta</taxon>
        <taxon>Magnoliopsida</taxon>
        <taxon>Liliopsida</taxon>
        <taxon>Poales</taxon>
        <taxon>Cyperaceae</taxon>
        <taxon>Cyperoideae</taxon>
        <taxon>Cariceae</taxon>
        <taxon>Carex</taxon>
        <taxon>Carex subgen. Euthyceras</taxon>
    </lineage>
</organism>
<dbReference type="SUPFAM" id="SSF51430">
    <property type="entry name" value="NAD(P)-linked oxidoreductase"/>
    <property type="match status" value="1"/>
</dbReference>
<evidence type="ECO:0000256" key="5">
    <source>
        <dbReference type="PIRSR" id="PIRSR000097-3"/>
    </source>
</evidence>
<dbReference type="AlphaFoldDB" id="A0A833VIK5"/>
<dbReference type="OrthoDB" id="416253at2759"/>
<evidence type="ECO:0000313" key="8">
    <source>
        <dbReference type="Proteomes" id="UP000623129"/>
    </source>
</evidence>
<dbReference type="Proteomes" id="UP000623129">
    <property type="component" value="Unassembled WGS sequence"/>
</dbReference>
<dbReference type="PROSITE" id="PS00063">
    <property type="entry name" value="ALDOKETO_REDUCTASE_3"/>
    <property type="match status" value="1"/>
</dbReference>
<dbReference type="GO" id="GO:0016491">
    <property type="term" value="F:oxidoreductase activity"/>
    <property type="evidence" value="ECO:0007669"/>
    <property type="project" value="InterPro"/>
</dbReference>
<reference evidence="7" key="1">
    <citation type="submission" date="2020-01" db="EMBL/GenBank/DDBJ databases">
        <title>Genome sequence of Kobresia littledalei, the first chromosome-level genome in the family Cyperaceae.</title>
        <authorList>
            <person name="Qu G."/>
        </authorList>
    </citation>
    <scope>NUCLEOTIDE SEQUENCE</scope>
    <source>
        <strain evidence="7">C.B.Clarke</strain>
        <tissue evidence="7">Leaf</tissue>
    </source>
</reference>
<proteinExistence type="inferred from homology"/>
<evidence type="ECO:0000259" key="6">
    <source>
        <dbReference type="Pfam" id="PF00248"/>
    </source>
</evidence>
<dbReference type="PRINTS" id="PR00069">
    <property type="entry name" value="ALDKETRDTASE"/>
</dbReference>
<gene>
    <name evidence="7" type="ORF">FCM35_KLT11600</name>
</gene>
<dbReference type="InterPro" id="IPR036812">
    <property type="entry name" value="NAD(P)_OxRdtase_dom_sf"/>
</dbReference>
<dbReference type="Pfam" id="PF00248">
    <property type="entry name" value="Aldo_ket_red"/>
    <property type="match status" value="1"/>
</dbReference>
<feature type="active site" description="Proton donor" evidence="3">
    <location>
        <position position="93"/>
    </location>
</feature>
<sequence>MQNTPPNHYISYNSLHPFPLHFYNTLDKQTKLFNCSIAMAGPATTPYVTLNSGHNMPVLGLGTFSLYQPPDLVPIFIQAIKLGYRHFDTSPIYGSERPLGFSIAEAIRCGLIQSRDEVFITSKLWCTDADPELVLPALQSSLSNLGLDYLDLYLVHWPLRVNSGEYKLMYPKEDLLPIDMKGVWQAMEECHSLGLVKSIGVSNLSTKKLSDLLSYSTIPPAVNQVEMSVTWSQPKLRELCKKHGIYLTAWGPLGTYGEIWGSNLIMENPTLEYIASARGKTVAQVALRWLYEQNVTMVVKSFNKERMKENLQIFDWKLTKEEAKLIAKVPQERRYQGNEFVSPSGPYKTVNELWDGEI</sequence>
<feature type="site" description="Lowers pKa of active site Tyr" evidence="5">
    <location>
        <position position="123"/>
    </location>
</feature>
<dbReference type="InterPro" id="IPR020471">
    <property type="entry name" value="AKR"/>
</dbReference>
<evidence type="ECO:0000313" key="7">
    <source>
        <dbReference type="EMBL" id="KAF3324133.1"/>
    </source>
</evidence>
<dbReference type="EMBL" id="SWLB01000022">
    <property type="protein sequence ID" value="KAF3324133.1"/>
    <property type="molecule type" value="Genomic_DNA"/>
</dbReference>
<evidence type="ECO:0000256" key="1">
    <source>
        <dbReference type="ARBA" id="ARBA00007905"/>
    </source>
</evidence>
<keyword evidence="8" id="KW-1185">Reference proteome</keyword>
<evidence type="ECO:0000256" key="2">
    <source>
        <dbReference type="ARBA" id="ARBA00022857"/>
    </source>
</evidence>
<comment type="caution">
    <text evidence="7">The sequence shown here is derived from an EMBL/GenBank/DDBJ whole genome shotgun (WGS) entry which is preliminary data.</text>
</comment>
<keyword evidence="2" id="KW-0521">NADP</keyword>
<dbReference type="InterPro" id="IPR018170">
    <property type="entry name" value="Aldo/ket_reductase_CS"/>
</dbReference>
<comment type="similarity">
    <text evidence="1">Belongs to the aldo/keto reductase family.</text>
</comment>
<name>A0A833VIK5_9POAL</name>
<dbReference type="FunFam" id="3.20.20.100:FF:000013">
    <property type="entry name" value="NADPH-dependent codeinone reductase 1-1"/>
    <property type="match status" value="1"/>
</dbReference>
<dbReference type="PANTHER" id="PTHR11732">
    <property type="entry name" value="ALDO/KETO REDUCTASE"/>
    <property type="match status" value="1"/>
</dbReference>
<protein>
    <submittedName>
        <fullName evidence="7">Methylecgonone reductase-like protein</fullName>
    </submittedName>
</protein>
<dbReference type="PROSITE" id="PS00798">
    <property type="entry name" value="ALDOKETO_REDUCTASE_1"/>
    <property type="match status" value="1"/>
</dbReference>
<dbReference type="Gene3D" id="3.20.20.100">
    <property type="entry name" value="NADP-dependent oxidoreductase domain"/>
    <property type="match status" value="1"/>
</dbReference>
<dbReference type="InterPro" id="IPR023210">
    <property type="entry name" value="NADP_OxRdtase_dom"/>
</dbReference>
<feature type="domain" description="NADP-dependent oxidoreductase" evidence="6">
    <location>
        <begin position="59"/>
        <end position="328"/>
    </location>
</feature>